<dbReference type="InterPro" id="IPR036259">
    <property type="entry name" value="MFS_trans_sf"/>
</dbReference>
<feature type="domain" description="Major facilitator superfamily associated" evidence="7">
    <location>
        <begin position="3"/>
        <end position="422"/>
    </location>
</feature>
<evidence type="ECO:0000313" key="8">
    <source>
        <dbReference type="EMBL" id="KAL0114116.1"/>
    </source>
</evidence>
<evidence type="ECO:0000256" key="6">
    <source>
        <dbReference type="SAM" id="Phobius"/>
    </source>
</evidence>
<evidence type="ECO:0000313" key="9">
    <source>
        <dbReference type="Proteomes" id="UP001430953"/>
    </source>
</evidence>
<feature type="transmembrane region" description="Helical" evidence="6">
    <location>
        <begin position="212"/>
        <end position="230"/>
    </location>
</feature>
<dbReference type="AlphaFoldDB" id="A0AAW2FH59"/>
<dbReference type="Proteomes" id="UP001430953">
    <property type="component" value="Unassembled WGS sequence"/>
</dbReference>
<feature type="transmembrane region" description="Helical" evidence="6">
    <location>
        <begin position="328"/>
        <end position="347"/>
    </location>
</feature>
<keyword evidence="9" id="KW-1185">Reference proteome</keyword>
<gene>
    <name evidence="8" type="ORF">PUN28_011436</name>
</gene>
<evidence type="ECO:0000256" key="3">
    <source>
        <dbReference type="ARBA" id="ARBA00022692"/>
    </source>
</evidence>
<comment type="similarity">
    <text evidence="2">Belongs to the major facilitator superfamily. MFSD6 family.</text>
</comment>
<sequence>MTIKGVHIYFIPAMGAINLYVPVYGKQLGISPLIVGGIIAILPVGSFIGKLLFGYAVDRFLNSKKTIFMIVIASTGISYASIYFLPALPSPILPDHQYQNISYNSLSLCNTSLGNATINDNCNVTCDNFKDDPCLYKSVTFWGFVILFLFGHIGFNICTSVNDAICFDILGEDGQVIYGRQRLWGSIGFSFLTLISGYTIDLWSEGKIYKTYTPAFILVFIFICIDLTCFKRLKLPLIKSPNILKDVYTVLKLMPIIIFQCTVFIAGIFECLTINFVFWLIEDLAMATGNMNKVKLIQGLTISAAFLGSKVIFFFMSGKILKKFGYGYTITFCFLAFALRLGSLSLVSSPWYVVLVEICFQGPTFALLHSTIVTYASVIAPPGTSATVQAITIGIKEGLGYAVGGLLAGYLIKKVGSSMTFRIYAGLAALSALLYFIIYVSYLKHTMTVIDIRNNVEWRKPADARRDCATDET</sequence>
<keyword evidence="3 6" id="KW-0812">Transmembrane</keyword>
<comment type="caution">
    <text evidence="8">The sequence shown here is derived from an EMBL/GenBank/DDBJ whole genome shotgun (WGS) entry which is preliminary data.</text>
</comment>
<dbReference type="GO" id="GO:0016020">
    <property type="term" value="C:membrane"/>
    <property type="evidence" value="ECO:0007669"/>
    <property type="project" value="UniProtKB-SubCell"/>
</dbReference>
<accession>A0AAW2FH59</accession>
<keyword evidence="4 6" id="KW-1133">Transmembrane helix</keyword>
<dbReference type="EMBL" id="JADYXP020000011">
    <property type="protein sequence ID" value="KAL0114116.1"/>
    <property type="molecule type" value="Genomic_DNA"/>
</dbReference>
<feature type="transmembrane region" description="Helical" evidence="6">
    <location>
        <begin position="7"/>
        <end position="24"/>
    </location>
</feature>
<organism evidence="8 9">
    <name type="scientific">Cardiocondyla obscurior</name>
    <dbReference type="NCBI Taxonomy" id="286306"/>
    <lineage>
        <taxon>Eukaryota</taxon>
        <taxon>Metazoa</taxon>
        <taxon>Ecdysozoa</taxon>
        <taxon>Arthropoda</taxon>
        <taxon>Hexapoda</taxon>
        <taxon>Insecta</taxon>
        <taxon>Pterygota</taxon>
        <taxon>Neoptera</taxon>
        <taxon>Endopterygota</taxon>
        <taxon>Hymenoptera</taxon>
        <taxon>Apocrita</taxon>
        <taxon>Aculeata</taxon>
        <taxon>Formicoidea</taxon>
        <taxon>Formicidae</taxon>
        <taxon>Myrmicinae</taxon>
        <taxon>Cardiocondyla</taxon>
    </lineage>
</organism>
<name>A0AAW2FH59_9HYME</name>
<dbReference type="PANTHER" id="PTHR16172:SF37">
    <property type="entry name" value="RE36877P"/>
    <property type="match status" value="1"/>
</dbReference>
<protein>
    <recommendedName>
        <fullName evidence="7">Major facilitator superfamily associated domain-containing protein</fullName>
    </recommendedName>
</protein>
<dbReference type="PANTHER" id="PTHR16172">
    <property type="entry name" value="MAJOR FACILITATOR SUPERFAMILY DOMAIN-CONTAINING PROTEIN 6-LIKE"/>
    <property type="match status" value="1"/>
</dbReference>
<reference evidence="8 9" key="1">
    <citation type="submission" date="2023-03" db="EMBL/GenBank/DDBJ databases">
        <title>High recombination rates correlate with genetic variation in Cardiocondyla obscurior ants.</title>
        <authorList>
            <person name="Errbii M."/>
        </authorList>
    </citation>
    <scope>NUCLEOTIDE SEQUENCE [LARGE SCALE GENOMIC DNA]</scope>
    <source>
        <strain evidence="8">Alpha-2009</strain>
        <tissue evidence="8">Whole body</tissue>
    </source>
</reference>
<dbReference type="SUPFAM" id="SSF103473">
    <property type="entry name" value="MFS general substrate transporter"/>
    <property type="match status" value="1"/>
</dbReference>
<evidence type="ECO:0000256" key="4">
    <source>
        <dbReference type="ARBA" id="ARBA00022989"/>
    </source>
</evidence>
<dbReference type="Gene3D" id="1.20.1250.20">
    <property type="entry name" value="MFS general substrate transporter like domains"/>
    <property type="match status" value="3"/>
</dbReference>
<comment type="subcellular location">
    <subcellularLocation>
        <location evidence="1">Membrane</location>
        <topology evidence="1">Multi-pass membrane protein</topology>
    </subcellularLocation>
</comment>
<feature type="transmembrane region" description="Helical" evidence="6">
    <location>
        <begin position="423"/>
        <end position="443"/>
    </location>
</feature>
<dbReference type="InterPro" id="IPR051717">
    <property type="entry name" value="MFS_MFSD6"/>
</dbReference>
<evidence type="ECO:0000256" key="2">
    <source>
        <dbReference type="ARBA" id="ARBA00005241"/>
    </source>
</evidence>
<feature type="transmembrane region" description="Helical" evidence="6">
    <location>
        <begin position="67"/>
        <end position="85"/>
    </location>
</feature>
<proteinExistence type="inferred from homology"/>
<dbReference type="InterPro" id="IPR024989">
    <property type="entry name" value="MFS_assoc_dom"/>
</dbReference>
<feature type="transmembrane region" description="Helical" evidence="6">
    <location>
        <begin position="183"/>
        <end position="200"/>
    </location>
</feature>
<feature type="transmembrane region" description="Helical" evidence="6">
    <location>
        <begin position="139"/>
        <end position="162"/>
    </location>
</feature>
<evidence type="ECO:0000256" key="5">
    <source>
        <dbReference type="ARBA" id="ARBA00023136"/>
    </source>
</evidence>
<feature type="transmembrane region" description="Helical" evidence="6">
    <location>
        <begin position="296"/>
        <end position="316"/>
    </location>
</feature>
<keyword evidence="5 6" id="KW-0472">Membrane</keyword>
<evidence type="ECO:0000256" key="1">
    <source>
        <dbReference type="ARBA" id="ARBA00004141"/>
    </source>
</evidence>
<feature type="transmembrane region" description="Helical" evidence="6">
    <location>
        <begin position="251"/>
        <end position="281"/>
    </location>
</feature>
<evidence type="ECO:0000259" key="7">
    <source>
        <dbReference type="Pfam" id="PF12832"/>
    </source>
</evidence>
<feature type="transmembrane region" description="Helical" evidence="6">
    <location>
        <begin position="30"/>
        <end position="55"/>
    </location>
</feature>
<dbReference type="Pfam" id="PF12832">
    <property type="entry name" value="MFS_1_like"/>
    <property type="match status" value="1"/>
</dbReference>